<feature type="domain" description="VanZ-like" evidence="2">
    <location>
        <begin position="43"/>
        <end position="168"/>
    </location>
</feature>
<feature type="transmembrane region" description="Helical" evidence="1">
    <location>
        <begin position="6"/>
        <end position="26"/>
    </location>
</feature>
<dbReference type="PANTHER" id="PTHR36834">
    <property type="entry name" value="MEMBRANE PROTEIN-RELATED"/>
    <property type="match status" value="1"/>
</dbReference>
<name>A0A1G6H6Y5_9BACI</name>
<dbReference type="OrthoDB" id="4822551at2"/>
<protein>
    <submittedName>
        <fullName evidence="3">Glycopeptide antibiotics resistance protein</fullName>
    </submittedName>
</protein>
<organism evidence="3 4">
    <name type="scientific">Pelagirhabdus alkalitolerans</name>
    <dbReference type="NCBI Taxonomy" id="1612202"/>
    <lineage>
        <taxon>Bacteria</taxon>
        <taxon>Bacillati</taxon>
        <taxon>Bacillota</taxon>
        <taxon>Bacilli</taxon>
        <taxon>Bacillales</taxon>
        <taxon>Bacillaceae</taxon>
        <taxon>Pelagirhabdus</taxon>
    </lineage>
</organism>
<feature type="transmembrane region" description="Helical" evidence="1">
    <location>
        <begin position="119"/>
        <end position="139"/>
    </location>
</feature>
<dbReference type="PANTHER" id="PTHR36834:SF1">
    <property type="entry name" value="INTEGRAL MEMBRANE PROTEIN"/>
    <property type="match status" value="1"/>
</dbReference>
<proteinExistence type="predicted"/>
<feature type="transmembrane region" description="Helical" evidence="1">
    <location>
        <begin position="92"/>
        <end position="112"/>
    </location>
</feature>
<evidence type="ECO:0000313" key="4">
    <source>
        <dbReference type="Proteomes" id="UP000242949"/>
    </source>
</evidence>
<evidence type="ECO:0000256" key="1">
    <source>
        <dbReference type="SAM" id="Phobius"/>
    </source>
</evidence>
<gene>
    <name evidence="3" type="ORF">SAMN05421734_102316</name>
</gene>
<dbReference type="InterPro" id="IPR053150">
    <property type="entry name" value="Teicoplanin_resist-assoc"/>
</dbReference>
<dbReference type="AlphaFoldDB" id="A0A1G6H6Y5"/>
<feature type="transmembrane region" description="Helical" evidence="1">
    <location>
        <begin position="38"/>
        <end position="55"/>
    </location>
</feature>
<evidence type="ECO:0000313" key="3">
    <source>
        <dbReference type="EMBL" id="SDB90020.1"/>
    </source>
</evidence>
<keyword evidence="1" id="KW-0812">Transmembrane</keyword>
<dbReference type="EMBL" id="FMYI01000002">
    <property type="protein sequence ID" value="SDB90020.1"/>
    <property type="molecule type" value="Genomic_DNA"/>
</dbReference>
<dbReference type="InterPro" id="IPR006976">
    <property type="entry name" value="VanZ-like"/>
</dbReference>
<keyword evidence="1" id="KW-1133">Transmembrane helix</keyword>
<accession>A0A1G6H6Y5</accession>
<dbReference type="Pfam" id="PF04892">
    <property type="entry name" value="VanZ"/>
    <property type="match status" value="1"/>
</dbReference>
<dbReference type="RefSeq" id="WP_090793342.1">
    <property type="nucleotide sequence ID" value="NZ_FMYI01000002.1"/>
</dbReference>
<sequence>MKNEAFLRFIIMIYPVLFVLRLVLLLKSRTKVKWQREIIIQVFLIYISSVIYLTMEPFYFQWPIIGPRPFQFDTDLFFQLRHMARGSLDLQILYSLGNVLLFIPFGLLVPALFKQMNHFLKIISIGFLFSLTIELSQALFTLTRSGTVDDLFFNTSGALLGYILYKWIKYTSVD</sequence>
<keyword evidence="1" id="KW-0472">Membrane</keyword>
<dbReference type="STRING" id="1612202.SAMN05421734_102316"/>
<evidence type="ECO:0000259" key="2">
    <source>
        <dbReference type="Pfam" id="PF04892"/>
    </source>
</evidence>
<feature type="transmembrane region" description="Helical" evidence="1">
    <location>
        <begin position="151"/>
        <end position="168"/>
    </location>
</feature>
<keyword evidence="4" id="KW-1185">Reference proteome</keyword>
<dbReference type="Proteomes" id="UP000242949">
    <property type="component" value="Unassembled WGS sequence"/>
</dbReference>
<reference evidence="4" key="1">
    <citation type="submission" date="2016-09" db="EMBL/GenBank/DDBJ databases">
        <authorList>
            <person name="Varghese N."/>
            <person name="Submissions S."/>
        </authorList>
    </citation>
    <scope>NUCLEOTIDE SEQUENCE [LARGE SCALE GENOMIC DNA]</scope>
    <source>
        <strain evidence="4">S5</strain>
    </source>
</reference>